<organism evidence="1 2">
    <name type="scientific">Streptomyces thioluteus</name>
    <dbReference type="NCBI Taxonomy" id="66431"/>
    <lineage>
        <taxon>Bacteria</taxon>
        <taxon>Bacillati</taxon>
        <taxon>Actinomycetota</taxon>
        <taxon>Actinomycetes</taxon>
        <taxon>Kitasatosporales</taxon>
        <taxon>Streptomycetaceae</taxon>
        <taxon>Streptomyces</taxon>
    </lineage>
</organism>
<accession>A0ABN3WH69</accession>
<evidence type="ECO:0000313" key="2">
    <source>
        <dbReference type="Proteomes" id="UP001501102"/>
    </source>
</evidence>
<gene>
    <name evidence="1" type="ORF">GCM10020221_05960</name>
</gene>
<proteinExistence type="predicted"/>
<comment type="caution">
    <text evidence="1">The sequence shown here is derived from an EMBL/GenBank/DDBJ whole genome shotgun (WGS) entry which is preliminary data.</text>
</comment>
<dbReference type="Proteomes" id="UP001501102">
    <property type="component" value="Unassembled WGS sequence"/>
</dbReference>
<dbReference type="EMBL" id="BAAAXZ010000024">
    <property type="protein sequence ID" value="GAA2913053.1"/>
    <property type="molecule type" value="Genomic_DNA"/>
</dbReference>
<name>A0ABN3WH69_STRTU</name>
<dbReference type="SUPFAM" id="SSF48576">
    <property type="entry name" value="Terpenoid synthases"/>
    <property type="match status" value="1"/>
</dbReference>
<keyword evidence="2" id="KW-1185">Reference proteome</keyword>
<dbReference type="Gene3D" id="1.10.600.10">
    <property type="entry name" value="Farnesyl Diphosphate Synthase"/>
    <property type="match status" value="1"/>
</dbReference>
<sequence>MSDLVLIVEREHGCSRDAAVPVVQREVRRRVARFGALEKDLGRLCDRLALPAAERTQAELGN</sequence>
<protein>
    <submittedName>
        <fullName evidence="1">Uncharacterized protein</fullName>
    </submittedName>
</protein>
<dbReference type="InterPro" id="IPR008949">
    <property type="entry name" value="Isoprenoid_synthase_dom_sf"/>
</dbReference>
<reference evidence="1 2" key="1">
    <citation type="journal article" date="2019" name="Int. J. Syst. Evol. Microbiol.">
        <title>The Global Catalogue of Microorganisms (GCM) 10K type strain sequencing project: providing services to taxonomists for standard genome sequencing and annotation.</title>
        <authorList>
            <consortium name="The Broad Institute Genomics Platform"/>
            <consortium name="The Broad Institute Genome Sequencing Center for Infectious Disease"/>
            <person name="Wu L."/>
            <person name="Ma J."/>
        </authorList>
    </citation>
    <scope>NUCLEOTIDE SEQUENCE [LARGE SCALE GENOMIC DNA]</scope>
    <source>
        <strain evidence="1 2">JCM 4087</strain>
    </source>
</reference>
<evidence type="ECO:0000313" key="1">
    <source>
        <dbReference type="EMBL" id="GAA2913053.1"/>
    </source>
</evidence>
<dbReference type="RefSeq" id="WP_344960758.1">
    <property type="nucleotide sequence ID" value="NZ_BAAAXZ010000024.1"/>
</dbReference>